<dbReference type="EMBL" id="UINC01022235">
    <property type="protein sequence ID" value="SVA91443.1"/>
    <property type="molecule type" value="Genomic_DNA"/>
</dbReference>
<dbReference type="PROSITE" id="PS51125">
    <property type="entry name" value="NHL"/>
    <property type="match status" value="1"/>
</dbReference>
<accession>A0A381ZRQ5</accession>
<dbReference type="InterPro" id="IPR001258">
    <property type="entry name" value="NHL_repeat"/>
</dbReference>
<dbReference type="SUPFAM" id="SSF101898">
    <property type="entry name" value="NHL repeat"/>
    <property type="match status" value="1"/>
</dbReference>
<organism evidence="2">
    <name type="scientific">marine metagenome</name>
    <dbReference type="NCBI Taxonomy" id="408172"/>
    <lineage>
        <taxon>unclassified sequences</taxon>
        <taxon>metagenomes</taxon>
        <taxon>ecological metagenomes</taxon>
    </lineage>
</organism>
<dbReference type="InterPro" id="IPR011042">
    <property type="entry name" value="6-blade_b-propeller_TolB-like"/>
</dbReference>
<dbReference type="CDD" id="cd05819">
    <property type="entry name" value="NHL"/>
    <property type="match status" value="1"/>
</dbReference>
<gene>
    <name evidence="2" type="ORF">METZ01_LOCUS144297</name>
</gene>
<reference evidence="2" key="1">
    <citation type="submission" date="2018-05" db="EMBL/GenBank/DDBJ databases">
        <authorList>
            <person name="Lanie J.A."/>
            <person name="Ng W.-L."/>
            <person name="Kazmierczak K.M."/>
            <person name="Andrzejewski T.M."/>
            <person name="Davidsen T.M."/>
            <person name="Wayne K.J."/>
            <person name="Tettelin H."/>
            <person name="Glass J.I."/>
            <person name="Rusch D."/>
            <person name="Podicherti R."/>
            <person name="Tsui H.-C.T."/>
            <person name="Winkler M.E."/>
        </authorList>
    </citation>
    <scope>NUCLEOTIDE SEQUENCE</scope>
</reference>
<dbReference type="GO" id="GO:0008270">
    <property type="term" value="F:zinc ion binding"/>
    <property type="evidence" value="ECO:0007669"/>
    <property type="project" value="UniProtKB-KW"/>
</dbReference>
<dbReference type="PANTHER" id="PTHR24104">
    <property type="entry name" value="E3 UBIQUITIN-PROTEIN LIGASE NHLRC1-RELATED"/>
    <property type="match status" value="1"/>
</dbReference>
<dbReference type="Gene3D" id="2.120.10.30">
    <property type="entry name" value="TolB, C-terminal domain"/>
    <property type="match status" value="2"/>
</dbReference>
<feature type="non-terminal residue" evidence="2">
    <location>
        <position position="237"/>
    </location>
</feature>
<name>A0A381ZRQ5_9ZZZZ</name>
<dbReference type="PANTHER" id="PTHR24104:SF25">
    <property type="entry name" value="PROTEIN LIN-41"/>
    <property type="match status" value="1"/>
</dbReference>
<dbReference type="Pfam" id="PF01436">
    <property type="entry name" value="NHL"/>
    <property type="match status" value="2"/>
</dbReference>
<protein>
    <recommendedName>
        <fullName evidence="3">SMP-30/Gluconolactonase/LRE-like region domain-containing protein</fullName>
    </recommendedName>
</protein>
<evidence type="ECO:0008006" key="3">
    <source>
        <dbReference type="Google" id="ProtNLM"/>
    </source>
</evidence>
<proteinExistence type="predicted"/>
<sequence length="237" mass="26107">MARITTAPGRCWHYSHYVGRQGTAGQGFSSPIGVALGKDDTLYVANRNNPRVTKATVDQEFIKEFGRGLPEQVGAPFPSRHMWLTSVVLDKDENVYVADEWHNSIVVYNSDGDILKNWGEQGEGEGKLNRPSGMVFDADDNLWIVNSVNSRIQKFTKDGQYLGGFGKQGSGEGELDMPWGITLDDQGNVYIADWNNNRIQKFTVDGKHLLTFGSGKPAGITPDGGTPYSHQFDAHIA</sequence>
<dbReference type="InterPro" id="IPR050952">
    <property type="entry name" value="TRIM-NHL_E3_ligases"/>
</dbReference>
<keyword evidence="1" id="KW-0677">Repeat</keyword>
<evidence type="ECO:0000313" key="2">
    <source>
        <dbReference type="EMBL" id="SVA91443.1"/>
    </source>
</evidence>
<evidence type="ECO:0000256" key="1">
    <source>
        <dbReference type="ARBA" id="ARBA00022737"/>
    </source>
</evidence>
<dbReference type="AlphaFoldDB" id="A0A381ZRQ5"/>